<dbReference type="RefSeq" id="XP_030532283.1">
    <property type="nucleotide sequence ID" value="XM_030676423.1"/>
</dbReference>
<evidence type="ECO:0000313" key="4">
    <source>
        <dbReference type="RefSeq" id="XP_030532283.1"/>
    </source>
</evidence>
<evidence type="ECO:0000313" key="6">
    <source>
        <dbReference type="RefSeq" id="XP_048134852.1"/>
    </source>
</evidence>
<dbReference type="RefSeq" id="XP_048134852.1">
    <property type="nucleotide sequence ID" value="XM_048278895.1"/>
</dbReference>
<evidence type="ECO:0000256" key="1">
    <source>
        <dbReference type="ARBA" id="ARBA00022737"/>
    </source>
</evidence>
<dbReference type="Gene3D" id="1.25.10.10">
    <property type="entry name" value="Leucine-rich Repeat Variant"/>
    <property type="match status" value="5"/>
</dbReference>
<dbReference type="SMART" id="SM00185">
    <property type="entry name" value="ARM"/>
    <property type="match status" value="8"/>
</dbReference>
<dbReference type="InterPro" id="IPR052608">
    <property type="entry name" value="U-box_domain_protein"/>
</dbReference>
<evidence type="ECO:0000256" key="2">
    <source>
        <dbReference type="PROSITE-ProRule" id="PRU00259"/>
    </source>
</evidence>
<dbReference type="PANTHER" id="PTHR45958">
    <property type="entry name" value="RING-TYPE E3 UBIQUITIN TRANSFERASE"/>
    <property type="match status" value="1"/>
</dbReference>
<dbReference type="KEGG" id="rarg:115742254"/>
<accession>A0A8B8PE03</accession>
<dbReference type="SUPFAM" id="SSF48371">
    <property type="entry name" value="ARM repeat"/>
    <property type="match status" value="2"/>
</dbReference>
<sequence>MDKRDSSFGELVSKLEASIRDVASMAKGSETESENLLEFGVLAEKFVPILDDLSDNDKAKGSSPMRKAVESLDKEFGRAKALIRSPNAREAVKQIEDLTHDLGRSLGLVLFARLDISTEIKQKISALHRELMNTNFTTSQITSSSTSSEMGFYSESEVEEEEDNIVEEERINLDINDLVLQLKYGDDDQLKCALLGLQHVVNGKVVNQEWISEHSIVPILINRLSVGKQNSRLTVMRILRTLASQDAINKEKMADDGSLSVLVKSLARDVEERREAVGLLLSLSDLNAVRRRIGRLQGCIVMLVAVLNSEDSIASNDACKLLNALSSNTQNALHMAEAGYFKPLVQYLKEGSDMSKILMASALSRMELTDQSKASLGEDGAINPLVKMFSAGKLEAKLSALGALHDLSSSTENIQRLVSSGIVGYLLQLLFSVTSVLMTLREPASAILARIAHSESALVNPEVAQQMLSLLNLSSPTIQCHLLQALNSIAAHPSASKVKRKMREKGAFQLLLPFLTESNPKIRTDALKLLYTLSKDSPEELGEQLGESHLFTLVSITATSISMIEKAAAVGILSNIPIADKKATDAMKTANLLPILLSAKSSSSATSTSTDQAELWLEESVAGVLIRFTIPSDKKMQHFSAEHGVILSLVKLLSSGSPLARARAANALAQLSQNSFSLAKSKRSRWLCVSPSSDALCEVHESFCKVKCTFCIVKAGAVAPLIHALEGKEREADEAVLDALGTLIQDDNCENGSNYLAKISGVAALIKVLESGNVKAQEKALTMLEKIFSIDEHRLKYGASAQMVLIDLAQTANSRLKSTAARILAQLELLQIQSSYF</sequence>
<feature type="repeat" description="ARM" evidence="2">
    <location>
        <begin position="380"/>
        <end position="422"/>
    </location>
</feature>
<keyword evidence="1" id="KW-0677">Repeat</keyword>
<dbReference type="AlphaFoldDB" id="A0A8B8PE03"/>
<dbReference type="PANTHER" id="PTHR45958:SF12">
    <property type="entry name" value="OS01G0948500 PROTEIN"/>
    <property type="match status" value="1"/>
</dbReference>
<reference evidence="4" key="1">
    <citation type="submission" date="2025-04" db="UniProtKB">
        <authorList>
            <consortium name="RefSeq"/>
        </authorList>
    </citation>
    <scope>IDENTIFICATION</scope>
    <source>
        <tissue evidence="5 6">Leaf</tissue>
    </source>
</reference>
<organism evidence="3 4">
    <name type="scientific">Rhodamnia argentea</name>
    <dbReference type="NCBI Taxonomy" id="178133"/>
    <lineage>
        <taxon>Eukaryota</taxon>
        <taxon>Viridiplantae</taxon>
        <taxon>Streptophyta</taxon>
        <taxon>Embryophyta</taxon>
        <taxon>Tracheophyta</taxon>
        <taxon>Spermatophyta</taxon>
        <taxon>Magnoliopsida</taxon>
        <taxon>eudicotyledons</taxon>
        <taxon>Gunneridae</taxon>
        <taxon>Pentapetalae</taxon>
        <taxon>rosids</taxon>
        <taxon>malvids</taxon>
        <taxon>Myrtales</taxon>
        <taxon>Myrtaceae</taxon>
        <taxon>Myrtoideae</taxon>
        <taxon>Myrteae</taxon>
        <taxon>Australasian group</taxon>
        <taxon>Rhodamnia</taxon>
    </lineage>
</organism>
<protein>
    <submittedName>
        <fullName evidence="4 5">U-box domain-containing protein 44-like</fullName>
    </submittedName>
</protein>
<dbReference type="PROSITE" id="PS50176">
    <property type="entry name" value="ARM_REPEAT"/>
    <property type="match status" value="1"/>
</dbReference>
<dbReference type="InterPro" id="IPR011989">
    <property type="entry name" value="ARM-like"/>
</dbReference>
<dbReference type="GeneID" id="115742254"/>
<name>A0A8B8PE03_9MYRT</name>
<evidence type="ECO:0000313" key="3">
    <source>
        <dbReference type="Proteomes" id="UP000827889"/>
    </source>
</evidence>
<dbReference type="InterPro" id="IPR016024">
    <property type="entry name" value="ARM-type_fold"/>
</dbReference>
<gene>
    <name evidence="4 5 6 7" type="primary">LOC115742254</name>
</gene>
<dbReference type="RefSeq" id="XP_048134851.1">
    <property type="nucleotide sequence ID" value="XM_048278894.1"/>
</dbReference>
<dbReference type="RefSeq" id="XP_048134853.1">
    <property type="nucleotide sequence ID" value="XM_048278896.1"/>
</dbReference>
<dbReference type="InterPro" id="IPR000225">
    <property type="entry name" value="Armadillo"/>
</dbReference>
<dbReference type="OrthoDB" id="1683831at2759"/>
<evidence type="ECO:0000313" key="5">
    <source>
        <dbReference type="RefSeq" id="XP_048134851.1"/>
    </source>
</evidence>
<proteinExistence type="predicted"/>
<dbReference type="Proteomes" id="UP000827889">
    <property type="component" value="Chromosome 5"/>
</dbReference>
<evidence type="ECO:0000313" key="7">
    <source>
        <dbReference type="RefSeq" id="XP_048134853.1"/>
    </source>
</evidence>
<keyword evidence="3" id="KW-1185">Reference proteome</keyword>